<evidence type="ECO:0008006" key="3">
    <source>
        <dbReference type="Google" id="ProtNLM"/>
    </source>
</evidence>
<dbReference type="Proteomes" id="UP001186944">
    <property type="component" value="Unassembled WGS sequence"/>
</dbReference>
<evidence type="ECO:0000313" key="1">
    <source>
        <dbReference type="EMBL" id="KAK3096097.1"/>
    </source>
</evidence>
<organism evidence="1 2">
    <name type="scientific">Pinctada imbricata</name>
    <name type="common">Atlantic pearl-oyster</name>
    <name type="synonym">Pinctada martensii</name>
    <dbReference type="NCBI Taxonomy" id="66713"/>
    <lineage>
        <taxon>Eukaryota</taxon>
        <taxon>Metazoa</taxon>
        <taxon>Spiralia</taxon>
        <taxon>Lophotrochozoa</taxon>
        <taxon>Mollusca</taxon>
        <taxon>Bivalvia</taxon>
        <taxon>Autobranchia</taxon>
        <taxon>Pteriomorphia</taxon>
        <taxon>Pterioida</taxon>
        <taxon>Pterioidea</taxon>
        <taxon>Pteriidae</taxon>
        <taxon>Pinctada</taxon>
    </lineage>
</organism>
<reference evidence="1" key="1">
    <citation type="submission" date="2019-08" db="EMBL/GenBank/DDBJ databases">
        <title>The improved chromosome-level genome for the pearl oyster Pinctada fucata martensii using PacBio sequencing and Hi-C.</title>
        <authorList>
            <person name="Zheng Z."/>
        </authorList>
    </citation>
    <scope>NUCLEOTIDE SEQUENCE</scope>
    <source>
        <strain evidence="1">ZZ-2019</strain>
        <tissue evidence="1">Adductor muscle</tissue>
    </source>
</reference>
<name>A0AA88Y0M5_PINIB</name>
<proteinExistence type="predicted"/>
<feature type="non-terminal residue" evidence="1">
    <location>
        <position position="1"/>
    </location>
</feature>
<accession>A0AA88Y0M5</accession>
<evidence type="ECO:0000313" key="2">
    <source>
        <dbReference type="Proteomes" id="UP001186944"/>
    </source>
</evidence>
<protein>
    <recommendedName>
        <fullName evidence="3">Membrane magnesium transporter</fullName>
    </recommendedName>
</protein>
<gene>
    <name evidence="1" type="ORF">FSP39_023209</name>
</gene>
<sequence length="68" mass="7679">LQIIIQCLVGLIITCYGVVHVAGIFREIRVSAESESKTWDMLSNRQAFYMFNHRGKAIHSSNRAGHFG</sequence>
<keyword evidence="2" id="KW-1185">Reference proteome</keyword>
<comment type="caution">
    <text evidence="1">The sequence shown here is derived from an EMBL/GenBank/DDBJ whole genome shotgun (WGS) entry which is preliminary data.</text>
</comment>
<dbReference type="EMBL" id="VSWD01000008">
    <property type="protein sequence ID" value="KAK3096097.1"/>
    <property type="molecule type" value="Genomic_DNA"/>
</dbReference>
<dbReference type="AlphaFoldDB" id="A0AA88Y0M5"/>